<proteinExistence type="inferred from homology"/>
<comment type="similarity">
    <text evidence="1 2">Belongs to the BolA/IbaG family.</text>
</comment>
<evidence type="ECO:0000256" key="2">
    <source>
        <dbReference type="RuleBase" id="RU003860"/>
    </source>
</evidence>
<dbReference type="PANTHER" id="PTHR46229">
    <property type="entry name" value="BOLA TRANSCRIPTION REGULATOR"/>
    <property type="match status" value="1"/>
</dbReference>
<gene>
    <name evidence="3" type="ORF">g.10576</name>
</gene>
<dbReference type="PANTHER" id="PTHR46229:SF2">
    <property type="entry name" value="BOLA-LIKE PROTEIN 1"/>
    <property type="match status" value="1"/>
</dbReference>
<evidence type="ECO:0000256" key="1">
    <source>
        <dbReference type="ARBA" id="ARBA00005578"/>
    </source>
</evidence>
<dbReference type="AlphaFoldDB" id="A0A1B6MM59"/>
<feature type="non-terminal residue" evidence="3">
    <location>
        <position position="1"/>
    </location>
</feature>
<sequence length="128" mass="14514">SNPTSQRAVIIGMSNEDRGPVETSIRDKLMSKLQPMYLDVINQSIMYGEQESDERYFTVVIVSSAFVGSNNYQRHLCVNGILEEEMANHIHALSIVAKTPDEWRIEHYATPTAELPPENFSEAFPIAW</sequence>
<evidence type="ECO:0008006" key="4">
    <source>
        <dbReference type="Google" id="ProtNLM"/>
    </source>
</evidence>
<reference evidence="3" key="1">
    <citation type="submission" date="2015-11" db="EMBL/GenBank/DDBJ databases">
        <title>De novo transcriptome assembly of four potential Pierce s Disease insect vectors from Arizona vineyards.</title>
        <authorList>
            <person name="Tassone E.E."/>
        </authorList>
    </citation>
    <scope>NUCLEOTIDE SEQUENCE</scope>
</reference>
<dbReference type="GO" id="GO:0005739">
    <property type="term" value="C:mitochondrion"/>
    <property type="evidence" value="ECO:0007669"/>
    <property type="project" value="TreeGrafter"/>
</dbReference>
<protein>
    <recommendedName>
        <fullName evidence="4">BolA family transcriptional regulator</fullName>
    </recommendedName>
</protein>
<dbReference type="Gene3D" id="3.10.20.90">
    <property type="entry name" value="Phosphatidylinositol 3-kinase Catalytic Subunit, Chain A, domain 1"/>
    <property type="match status" value="1"/>
</dbReference>
<accession>A0A1B6MM59</accession>
<dbReference type="InterPro" id="IPR050961">
    <property type="entry name" value="BolA/IbaG_stress_morph_reg"/>
</dbReference>
<dbReference type="SUPFAM" id="SSF82657">
    <property type="entry name" value="BolA-like"/>
    <property type="match status" value="1"/>
</dbReference>
<name>A0A1B6MM59_9HEMI</name>
<organism evidence="3">
    <name type="scientific">Graphocephala atropunctata</name>
    <dbReference type="NCBI Taxonomy" id="36148"/>
    <lineage>
        <taxon>Eukaryota</taxon>
        <taxon>Metazoa</taxon>
        <taxon>Ecdysozoa</taxon>
        <taxon>Arthropoda</taxon>
        <taxon>Hexapoda</taxon>
        <taxon>Insecta</taxon>
        <taxon>Pterygota</taxon>
        <taxon>Neoptera</taxon>
        <taxon>Paraneoptera</taxon>
        <taxon>Hemiptera</taxon>
        <taxon>Auchenorrhyncha</taxon>
        <taxon>Membracoidea</taxon>
        <taxon>Cicadellidae</taxon>
        <taxon>Cicadellinae</taxon>
        <taxon>Cicadellini</taxon>
        <taxon>Graphocephala</taxon>
    </lineage>
</organism>
<dbReference type="EMBL" id="GEBQ01002975">
    <property type="protein sequence ID" value="JAT37002.1"/>
    <property type="molecule type" value="Transcribed_RNA"/>
</dbReference>
<dbReference type="Pfam" id="PF01722">
    <property type="entry name" value="BolA"/>
    <property type="match status" value="1"/>
</dbReference>
<evidence type="ECO:0000313" key="3">
    <source>
        <dbReference type="EMBL" id="JAT37002.1"/>
    </source>
</evidence>
<dbReference type="InterPro" id="IPR036065">
    <property type="entry name" value="BolA-like_sf"/>
</dbReference>
<dbReference type="InterPro" id="IPR002634">
    <property type="entry name" value="BolA"/>
</dbReference>